<name>A0A8T6ZDK7_9BURK</name>
<gene>
    <name evidence="2" type="ORF">NH14_015995</name>
</gene>
<dbReference type="PROSITE" id="PS51318">
    <property type="entry name" value="TAT"/>
    <property type="match status" value="1"/>
</dbReference>
<dbReference type="InterPro" id="IPR006311">
    <property type="entry name" value="TAT_signal"/>
</dbReference>
<dbReference type="EMBL" id="JTDB02000004">
    <property type="protein sequence ID" value="NLP62643.1"/>
    <property type="molecule type" value="Genomic_DNA"/>
</dbReference>
<dbReference type="PANTHER" id="PTHR43283">
    <property type="entry name" value="BETA-LACTAMASE-RELATED"/>
    <property type="match status" value="1"/>
</dbReference>
<organism evidence="2 3">
    <name type="scientific">Paraburkholderia sacchari</name>
    <dbReference type="NCBI Taxonomy" id="159450"/>
    <lineage>
        <taxon>Bacteria</taxon>
        <taxon>Pseudomonadati</taxon>
        <taxon>Pseudomonadota</taxon>
        <taxon>Betaproteobacteria</taxon>
        <taxon>Burkholderiales</taxon>
        <taxon>Burkholderiaceae</taxon>
        <taxon>Paraburkholderia</taxon>
    </lineage>
</organism>
<dbReference type="InterPro" id="IPR012338">
    <property type="entry name" value="Beta-lactam/transpept-like"/>
</dbReference>
<feature type="domain" description="Beta-lactamase-related" evidence="1">
    <location>
        <begin position="82"/>
        <end position="386"/>
    </location>
</feature>
<reference evidence="2" key="2">
    <citation type="submission" date="2020-04" db="EMBL/GenBank/DDBJ databases">
        <authorList>
            <person name="Alexandrino P."/>
            <person name="Mendonca T."/>
            <person name="Guaman L."/>
            <person name="Cherix J."/>
            <person name="Lozano-Sakalauskas G."/>
            <person name="Fujita A."/>
            <person name="Filho E.R."/>
            <person name="Long P."/>
            <person name="Padilla G."/>
            <person name="Taciro M.K."/>
            <person name="Gomez J.G."/>
            <person name="Silva L.F."/>
            <person name="Torres M."/>
        </authorList>
    </citation>
    <scope>NUCLEOTIDE SEQUENCE</scope>
    <source>
        <strain evidence="2">LMG 19450</strain>
    </source>
</reference>
<protein>
    <submittedName>
        <fullName evidence="2">Beta-lactamase family protein</fullName>
    </submittedName>
</protein>
<keyword evidence="3" id="KW-1185">Reference proteome</keyword>
<dbReference type="OrthoDB" id="9801061at2"/>
<dbReference type="Proteomes" id="UP000030460">
    <property type="component" value="Unassembled WGS sequence"/>
</dbReference>
<dbReference type="RefSeq" id="WP_084225881.1">
    <property type="nucleotide sequence ID" value="NZ_CADFGF010000011.1"/>
</dbReference>
<evidence type="ECO:0000259" key="1">
    <source>
        <dbReference type="Pfam" id="PF00144"/>
    </source>
</evidence>
<evidence type="ECO:0000313" key="3">
    <source>
        <dbReference type="Proteomes" id="UP000030460"/>
    </source>
</evidence>
<dbReference type="Pfam" id="PF00144">
    <property type="entry name" value="Beta-lactamase"/>
    <property type="match status" value="1"/>
</dbReference>
<proteinExistence type="predicted"/>
<sequence length="654" mass="68696">MNKIEGTSGETLQPLETAAGATLESASRRRFLGYTGAGMLAVALPGCGSGTANSSASTYANTRAWAESAVQQAINLGQTDGSAVSMALLKGNQIVWQKAFGSATSNTAATTLTRFNIGSVSKVVAALAAMILQDRGLLNLDTPIVQYLPSFKMLSPAYTQITTRHLLSHASGLPGFVCGHDASAFVPVPGDAELTMQAFANMHLKHLPGQMASYNNDGFTMIEPVVQAVSGQSYPDFVTQNILAPLGMTNSGFLTSAQTSAGAEFAYPYINGAPTSQLEYYNTYASGGLNTTPGDMMNLAQMLIAGGVFQGQRIVSAAGVAQMGTDQTTTLPIDLLPESRWGLGWDNVQLPALSAAGVTAWEKTGGSICFYTDFIVVPKAQLAVLVCGGRNFLNDAFYPGHIARGIALRALQEEGSIAALPASATAAQIPSQAPAPNVAAMTGIYGNNTGPIQVSVNPADGSLTLATLDSTVTPYTWAPINEGVTSYRYREDGWWWSSTSGVPSYRFEVVPGEDSNGNSTTFCYLMTRAASGDVSVLAQQLPRAPALDAVWQQRVGTQWTISNESTDSTLWKVAPNVMEAPTVIGSLNELSGYVLLTGGGPILQNGQLLLPVPNDSARARMAVNMFRDLNEVAFGTVNGIPTMTVGSRTFTPAS</sequence>
<dbReference type="SUPFAM" id="SSF56601">
    <property type="entry name" value="beta-lactamase/transpeptidase-like"/>
    <property type="match status" value="1"/>
</dbReference>
<accession>A0A8T6ZDK7</accession>
<dbReference type="AlphaFoldDB" id="A0A8T6ZDK7"/>
<comment type="caution">
    <text evidence="2">The sequence shown here is derived from an EMBL/GenBank/DDBJ whole genome shotgun (WGS) entry which is preliminary data.</text>
</comment>
<dbReference type="Gene3D" id="3.40.710.10">
    <property type="entry name" value="DD-peptidase/beta-lactamase superfamily"/>
    <property type="match status" value="1"/>
</dbReference>
<dbReference type="InterPro" id="IPR050789">
    <property type="entry name" value="Diverse_Enzym_Activities"/>
</dbReference>
<reference evidence="2" key="1">
    <citation type="journal article" date="2015" name="Genome Announc.">
        <title>Draft Genome Sequence of the Polyhydroxyalkanoate-Producing Bacterium Burkholderia sacchari LMG 19450 Isolated from Brazilian Sugarcane Plantation Soil.</title>
        <authorList>
            <person name="Alexandrino P.M."/>
            <person name="Mendonca T.T."/>
            <person name="Guaman Bautista L.P."/>
            <person name="Cherix J."/>
            <person name="Lozano-Sakalauskas G.C."/>
            <person name="Fujita A."/>
            <person name="Ramos Filho E."/>
            <person name="Long P."/>
            <person name="Padilla G."/>
            <person name="Taciro M.K."/>
            <person name="Gomez J.G."/>
            <person name="Silva L.F."/>
        </authorList>
    </citation>
    <scope>NUCLEOTIDE SEQUENCE</scope>
    <source>
        <strain evidence="2">LMG 19450</strain>
    </source>
</reference>
<dbReference type="InterPro" id="IPR001466">
    <property type="entry name" value="Beta-lactam-related"/>
</dbReference>
<evidence type="ECO:0000313" key="2">
    <source>
        <dbReference type="EMBL" id="NLP62643.1"/>
    </source>
</evidence>